<dbReference type="PANTHER" id="PTHR48100">
    <property type="entry name" value="BROAD-SPECIFICITY PHOSPHATASE YOR283W-RELATED"/>
    <property type="match status" value="1"/>
</dbReference>
<keyword evidence="2" id="KW-1185">Reference proteome</keyword>
<organism evidence="1 2">
    <name type="scientific">Bacillus timonensis</name>
    <dbReference type="NCBI Taxonomy" id="1033734"/>
    <lineage>
        <taxon>Bacteria</taxon>
        <taxon>Bacillati</taxon>
        <taxon>Bacillota</taxon>
        <taxon>Bacilli</taxon>
        <taxon>Bacillales</taxon>
        <taxon>Bacillaceae</taxon>
        <taxon>Bacillus</taxon>
    </lineage>
</organism>
<dbReference type="Gene3D" id="3.40.50.1240">
    <property type="entry name" value="Phosphoglycerate mutase-like"/>
    <property type="match status" value="1"/>
</dbReference>
<sequence length="184" mass="21060">MKNIYIIRHCEAEGQEPEAPLTNNGQTQAVDVAAFFENRKIDRIISSPFKRAIQSIQPLANEINIEIETDQQLAERVLSSLIMPDWFVKLRATYDDFDLAYEGGETSREAANRILGVVDDVLKSDAEDTILVTHGGLISLLLNHYNKNFGFEQWRTLSNPDIYILKLDQHISLERIWEAEKDNL</sequence>
<dbReference type="InterPro" id="IPR029033">
    <property type="entry name" value="His_PPase_superfam"/>
</dbReference>
<reference evidence="1 2" key="1">
    <citation type="journal article" date="2019" name="Indoor Air">
        <title>Impacts of indoor surface finishes on bacterial viability.</title>
        <authorList>
            <person name="Hu J."/>
            <person name="Maamar S.B."/>
            <person name="Glawe A.J."/>
            <person name="Gottel N."/>
            <person name="Gilbert J.A."/>
            <person name="Hartmann E.M."/>
        </authorList>
    </citation>
    <scope>NUCLEOTIDE SEQUENCE [LARGE SCALE GENOMIC DNA]</scope>
    <source>
        <strain evidence="1 2">AF060A6</strain>
    </source>
</reference>
<evidence type="ECO:0000313" key="1">
    <source>
        <dbReference type="EMBL" id="THE13060.1"/>
    </source>
</evidence>
<dbReference type="EMBL" id="SLUB01000012">
    <property type="protein sequence ID" value="THE13060.1"/>
    <property type="molecule type" value="Genomic_DNA"/>
</dbReference>
<name>A0A4S3PTI7_9BACI</name>
<dbReference type="GO" id="GO:0016791">
    <property type="term" value="F:phosphatase activity"/>
    <property type="evidence" value="ECO:0007669"/>
    <property type="project" value="TreeGrafter"/>
</dbReference>
<dbReference type="OrthoDB" id="512570at2"/>
<gene>
    <name evidence="1" type="ORF">E1I69_09325</name>
</gene>
<dbReference type="RefSeq" id="WP_136379336.1">
    <property type="nucleotide sequence ID" value="NZ_SLUB01000012.1"/>
</dbReference>
<dbReference type="InterPro" id="IPR013078">
    <property type="entry name" value="His_Pase_superF_clade-1"/>
</dbReference>
<dbReference type="GO" id="GO:0005737">
    <property type="term" value="C:cytoplasm"/>
    <property type="evidence" value="ECO:0007669"/>
    <property type="project" value="TreeGrafter"/>
</dbReference>
<dbReference type="AlphaFoldDB" id="A0A4S3PTI7"/>
<accession>A0A4S3PTI7</accession>
<dbReference type="PANTHER" id="PTHR48100:SF1">
    <property type="entry name" value="HISTIDINE PHOSPHATASE FAMILY PROTEIN-RELATED"/>
    <property type="match status" value="1"/>
</dbReference>
<dbReference type="SUPFAM" id="SSF53254">
    <property type="entry name" value="Phosphoglycerate mutase-like"/>
    <property type="match status" value="1"/>
</dbReference>
<proteinExistence type="predicted"/>
<dbReference type="CDD" id="cd07067">
    <property type="entry name" value="HP_PGM_like"/>
    <property type="match status" value="1"/>
</dbReference>
<comment type="caution">
    <text evidence="1">The sequence shown here is derived from an EMBL/GenBank/DDBJ whole genome shotgun (WGS) entry which is preliminary data.</text>
</comment>
<dbReference type="Proteomes" id="UP000306477">
    <property type="component" value="Unassembled WGS sequence"/>
</dbReference>
<protein>
    <submittedName>
        <fullName evidence="1">Histidine phosphatase family protein</fullName>
    </submittedName>
</protein>
<dbReference type="InterPro" id="IPR050275">
    <property type="entry name" value="PGM_Phosphatase"/>
</dbReference>
<dbReference type="SMART" id="SM00855">
    <property type="entry name" value="PGAM"/>
    <property type="match status" value="1"/>
</dbReference>
<evidence type="ECO:0000313" key="2">
    <source>
        <dbReference type="Proteomes" id="UP000306477"/>
    </source>
</evidence>
<dbReference type="Pfam" id="PF00300">
    <property type="entry name" value="His_Phos_1"/>
    <property type="match status" value="1"/>
</dbReference>